<keyword evidence="2" id="KW-1185">Reference proteome</keyword>
<accession>A0ACA9PFZ0</accession>
<sequence length="167" mass="18857">PVEFSKVARIIVPRSEPSTSKPQNQDLLVGPRQPFLEDRQTLAQLYGFLLGKCRRAQELHLFTFSHIISSSPASTVISMQEKIIAADYWTEDFPLGSFCAIIPAHTYIPYLESIQNEPQSLNQPLKSLDSRLQAALKVKHAKTRVRLLELLTILVGLKLEGLEGYRE</sequence>
<feature type="non-terminal residue" evidence="1">
    <location>
        <position position="1"/>
    </location>
</feature>
<protein>
    <submittedName>
        <fullName evidence="1">11493_t:CDS:1</fullName>
    </submittedName>
</protein>
<evidence type="ECO:0000313" key="1">
    <source>
        <dbReference type="EMBL" id="CAG8698082.1"/>
    </source>
</evidence>
<comment type="caution">
    <text evidence="1">The sequence shown here is derived from an EMBL/GenBank/DDBJ whole genome shotgun (WGS) entry which is preliminary data.</text>
</comment>
<reference evidence="1" key="1">
    <citation type="submission" date="2021-06" db="EMBL/GenBank/DDBJ databases">
        <authorList>
            <person name="Kallberg Y."/>
            <person name="Tangrot J."/>
            <person name="Rosling A."/>
        </authorList>
    </citation>
    <scope>NUCLEOTIDE SEQUENCE</scope>
    <source>
        <strain evidence="1">CL356</strain>
    </source>
</reference>
<gene>
    <name evidence="1" type="ORF">ACOLOM_LOCUS10110</name>
</gene>
<proteinExistence type="predicted"/>
<organism evidence="1 2">
    <name type="scientific">Acaulospora colombiana</name>
    <dbReference type="NCBI Taxonomy" id="27376"/>
    <lineage>
        <taxon>Eukaryota</taxon>
        <taxon>Fungi</taxon>
        <taxon>Fungi incertae sedis</taxon>
        <taxon>Mucoromycota</taxon>
        <taxon>Glomeromycotina</taxon>
        <taxon>Glomeromycetes</taxon>
        <taxon>Diversisporales</taxon>
        <taxon>Acaulosporaceae</taxon>
        <taxon>Acaulospora</taxon>
    </lineage>
</organism>
<dbReference type="EMBL" id="CAJVPT010031555">
    <property type="protein sequence ID" value="CAG8698082.1"/>
    <property type="molecule type" value="Genomic_DNA"/>
</dbReference>
<dbReference type="Proteomes" id="UP000789525">
    <property type="component" value="Unassembled WGS sequence"/>
</dbReference>
<name>A0ACA9PFZ0_9GLOM</name>
<evidence type="ECO:0000313" key="2">
    <source>
        <dbReference type="Proteomes" id="UP000789525"/>
    </source>
</evidence>